<organism evidence="3 4">
    <name type="scientific">Methylobacterium nonmethylotrophicum</name>
    <dbReference type="NCBI Taxonomy" id="1141884"/>
    <lineage>
        <taxon>Bacteria</taxon>
        <taxon>Pseudomonadati</taxon>
        <taxon>Pseudomonadota</taxon>
        <taxon>Alphaproteobacteria</taxon>
        <taxon>Hyphomicrobiales</taxon>
        <taxon>Methylobacteriaceae</taxon>
        <taxon>Methylobacterium</taxon>
    </lineage>
</organism>
<dbReference type="AlphaFoldDB" id="A0A4Z0NF50"/>
<evidence type="ECO:0000259" key="2">
    <source>
        <dbReference type="Pfam" id="PF18288"/>
    </source>
</evidence>
<proteinExistence type="predicted"/>
<dbReference type="Pfam" id="PF18288">
    <property type="entry name" value="FAA_hydro_N_2"/>
    <property type="match status" value="1"/>
</dbReference>
<name>A0A4Z0NF50_9HYPH</name>
<dbReference type="PANTHER" id="PTHR43211">
    <property type="entry name" value="FUMARYLACETOACETATE HYDROLASE"/>
    <property type="match status" value="1"/>
</dbReference>
<feature type="domain" description="Fumarylacetoacetase-like C-terminal" evidence="1">
    <location>
        <begin position="115"/>
        <end position="319"/>
    </location>
</feature>
<accession>A0A4Z0NF50</accession>
<dbReference type="InterPro" id="IPR011234">
    <property type="entry name" value="Fumarylacetoacetase-like_C"/>
</dbReference>
<dbReference type="PANTHER" id="PTHR43211:SF1">
    <property type="entry name" value="BLL6422 PROTEIN"/>
    <property type="match status" value="1"/>
</dbReference>
<dbReference type="Proteomes" id="UP000297535">
    <property type="component" value="Unassembled WGS sequence"/>
</dbReference>
<keyword evidence="4" id="KW-1185">Reference proteome</keyword>
<evidence type="ECO:0000313" key="3">
    <source>
        <dbReference type="EMBL" id="TGD94677.1"/>
    </source>
</evidence>
<dbReference type="Pfam" id="PF01557">
    <property type="entry name" value="FAA_hydrolase"/>
    <property type="match status" value="1"/>
</dbReference>
<dbReference type="OrthoDB" id="9775905at2"/>
<sequence>MKLASLKHGRDGRLVVVSRDLTRATDAFIVVPTLQQALDAWERYAPALEALAEQLEHGSVPSFRFHEHDCAAPLPRAYARRHAAAWPGYPALLRQAAGAEAPAGAAGNALRHAASDGFLGPRDPLQPDDPAASLDLAAGLAVITGDVPRGVAAGEAAGAIRLVTLMAEVIRHDRLRPDGLDLDGAEAPALVASLGPVAVTPDEFGEAWQGGSLHRPLRVSRNDKALGCPDAGADLGLSLVALVAEAARHRSLGAGTIVSAGPVSNRGIDGGPGRPVAEGGAGYACLAEARAAEALTTGWARTPYLTAGDRLRIEMKDAGGHSIFGAIEHDVAG</sequence>
<dbReference type="InterPro" id="IPR036663">
    <property type="entry name" value="Fumarylacetoacetase_C_sf"/>
</dbReference>
<comment type="caution">
    <text evidence="3">The sequence shown here is derived from an EMBL/GenBank/DDBJ whole genome shotgun (WGS) entry which is preliminary data.</text>
</comment>
<dbReference type="GO" id="GO:0003824">
    <property type="term" value="F:catalytic activity"/>
    <property type="evidence" value="ECO:0007669"/>
    <property type="project" value="InterPro"/>
</dbReference>
<dbReference type="SUPFAM" id="SSF56529">
    <property type="entry name" value="FAH"/>
    <property type="match status" value="1"/>
</dbReference>
<dbReference type="EMBL" id="SRLB01000041">
    <property type="protein sequence ID" value="TGD94677.1"/>
    <property type="molecule type" value="Genomic_DNA"/>
</dbReference>
<gene>
    <name evidence="3" type="ORF">EU555_31640</name>
</gene>
<evidence type="ECO:0000313" key="4">
    <source>
        <dbReference type="Proteomes" id="UP000297535"/>
    </source>
</evidence>
<dbReference type="RefSeq" id="WP_135419311.1">
    <property type="nucleotide sequence ID" value="NZ_SRLB01000041.1"/>
</dbReference>
<evidence type="ECO:0000259" key="1">
    <source>
        <dbReference type="Pfam" id="PF01557"/>
    </source>
</evidence>
<reference evidence="3 4" key="1">
    <citation type="submission" date="2019-04" db="EMBL/GenBank/DDBJ databases">
        <authorList>
            <person name="Feng G."/>
            <person name="Zhu H."/>
        </authorList>
    </citation>
    <scope>NUCLEOTIDE SEQUENCE [LARGE SCALE GENOMIC DNA]</scope>
    <source>
        <strain evidence="3 4">6HR-1</strain>
    </source>
</reference>
<protein>
    <submittedName>
        <fullName evidence="3">2-keto-4-pentenoate hydratase</fullName>
    </submittedName>
</protein>
<feature type="domain" description="Fumarylacetoacetase N-terminal" evidence="2">
    <location>
        <begin position="1"/>
        <end position="76"/>
    </location>
</feature>
<dbReference type="Gene3D" id="3.90.850.10">
    <property type="entry name" value="Fumarylacetoacetase-like, C-terminal domain"/>
    <property type="match status" value="1"/>
</dbReference>
<dbReference type="InterPro" id="IPR041072">
    <property type="entry name" value="FAA_hydro_N"/>
</dbReference>